<dbReference type="CDD" id="cd22152">
    <property type="entry name" value="F-box_AtAFR-like"/>
    <property type="match status" value="1"/>
</dbReference>
<dbReference type="InterPro" id="IPR050354">
    <property type="entry name" value="F-box/kelch-repeat_ARATH"/>
</dbReference>
<comment type="caution">
    <text evidence="2">The sequence shown here is derived from an EMBL/GenBank/DDBJ whole genome shotgun (WGS) entry which is preliminary data.</text>
</comment>
<sequence>MAQIPGGDRNKKRQEEEVKKSFAHLPYDLTEHCLAITPRRHYPNLSLASKSFRRILRSPELYQRRSTLGVTEPVLYASIGFLPPKPRAGTLSTATTFLYASARSHHSLPAS</sequence>
<dbReference type="InterPro" id="IPR036047">
    <property type="entry name" value="F-box-like_dom_sf"/>
</dbReference>
<proteinExistence type="predicted"/>
<protein>
    <recommendedName>
        <fullName evidence="1">F-box domain-containing protein</fullName>
    </recommendedName>
</protein>
<dbReference type="EMBL" id="QGKV02000649">
    <property type="protein sequence ID" value="KAF3581567.1"/>
    <property type="molecule type" value="Genomic_DNA"/>
</dbReference>
<dbReference type="PANTHER" id="PTHR24414">
    <property type="entry name" value="F-BOX/KELCH-REPEAT PROTEIN SKIP4"/>
    <property type="match status" value="1"/>
</dbReference>
<name>A0ABQ7DUN9_BRACR</name>
<dbReference type="PANTHER" id="PTHR24414:SF129">
    <property type="entry name" value="F-BOX_KELCH-REPEAT PROTEIN"/>
    <property type="match status" value="1"/>
</dbReference>
<keyword evidence="3" id="KW-1185">Reference proteome</keyword>
<dbReference type="SUPFAM" id="SSF81383">
    <property type="entry name" value="F-box domain"/>
    <property type="match status" value="1"/>
</dbReference>
<evidence type="ECO:0000313" key="3">
    <source>
        <dbReference type="Proteomes" id="UP000266723"/>
    </source>
</evidence>
<accession>A0ABQ7DUN9</accession>
<evidence type="ECO:0000313" key="2">
    <source>
        <dbReference type="EMBL" id="KAF3581567.1"/>
    </source>
</evidence>
<dbReference type="InterPro" id="IPR001810">
    <property type="entry name" value="F-box_dom"/>
</dbReference>
<organism evidence="2 3">
    <name type="scientific">Brassica cretica</name>
    <name type="common">Mustard</name>
    <dbReference type="NCBI Taxonomy" id="69181"/>
    <lineage>
        <taxon>Eukaryota</taxon>
        <taxon>Viridiplantae</taxon>
        <taxon>Streptophyta</taxon>
        <taxon>Embryophyta</taxon>
        <taxon>Tracheophyta</taxon>
        <taxon>Spermatophyta</taxon>
        <taxon>Magnoliopsida</taxon>
        <taxon>eudicotyledons</taxon>
        <taxon>Gunneridae</taxon>
        <taxon>Pentapetalae</taxon>
        <taxon>rosids</taxon>
        <taxon>malvids</taxon>
        <taxon>Brassicales</taxon>
        <taxon>Brassicaceae</taxon>
        <taxon>Brassiceae</taxon>
        <taxon>Brassica</taxon>
    </lineage>
</organism>
<evidence type="ECO:0000259" key="1">
    <source>
        <dbReference type="Pfam" id="PF00646"/>
    </source>
</evidence>
<feature type="domain" description="F-box" evidence="1">
    <location>
        <begin position="24"/>
        <end position="63"/>
    </location>
</feature>
<gene>
    <name evidence="2" type="ORF">DY000_02034044</name>
</gene>
<reference evidence="2 3" key="1">
    <citation type="journal article" date="2020" name="BMC Genomics">
        <title>Intraspecific diversification of the crop wild relative Brassica cretica Lam. using demographic model selection.</title>
        <authorList>
            <person name="Kioukis A."/>
            <person name="Michalopoulou V.A."/>
            <person name="Briers L."/>
            <person name="Pirintsos S."/>
            <person name="Studholme D.J."/>
            <person name="Pavlidis P."/>
            <person name="Sarris P.F."/>
        </authorList>
    </citation>
    <scope>NUCLEOTIDE SEQUENCE [LARGE SCALE GENOMIC DNA]</scope>
    <source>
        <strain evidence="3">cv. PFS-1207/04</strain>
    </source>
</reference>
<dbReference type="Proteomes" id="UP000266723">
    <property type="component" value="Unassembled WGS sequence"/>
</dbReference>
<dbReference type="Pfam" id="PF00646">
    <property type="entry name" value="F-box"/>
    <property type="match status" value="1"/>
</dbReference>